<sequence length="40" mass="4690">MYDYTPNPFVYFISSSSSPLLSYLVSVLERLHNENHQVEL</sequence>
<dbReference type="AlphaFoldDB" id="A0A0K2T638"/>
<proteinExistence type="predicted"/>
<evidence type="ECO:0000313" key="1">
    <source>
        <dbReference type="EMBL" id="CDW21534.1"/>
    </source>
</evidence>
<organism evidence="1">
    <name type="scientific">Lepeophtheirus salmonis</name>
    <name type="common">Salmon louse</name>
    <name type="synonym">Caligus salmonis</name>
    <dbReference type="NCBI Taxonomy" id="72036"/>
    <lineage>
        <taxon>Eukaryota</taxon>
        <taxon>Metazoa</taxon>
        <taxon>Ecdysozoa</taxon>
        <taxon>Arthropoda</taxon>
        <taxon>Crustacea</taxon>
        <taxon>Multicrustacea</taxon>
        <taxon>Hexanauplia</taxon>
        <taxon>Copepoda</taxon>
        <taxon>Siphonostomatoida</taxon>
        <taxon>Caligidae</taxon>
        <taxon>Lepeophtheirus</taxon>
    </lineage>
</organism>
<name>A0A0K2T638_LEPSM</name>
<dbReference type="EMBL" id="HACA01004173">
    <property type="protein sequence ID" value="CDW21534.1"/>
    <property type="molecule type" value="Transcribed_RNA"/>
</dbReference>
<accession>A0A0K2T638</accession>
<protein>
    <submittedName>
        <fullName evidence="1">Uncharacterized protein</fullName>
    </submittedName>
</protein>
<reference evidence="1" key="1">
    <citation type="submission" date="2014-05" db="EMBL/GenBank/DDBJ databases">
        <authorList>
            <person name="Chronopoulou M."/>
        </authorList>
    </citation>
    <scope>NUCLEOTIDE SEQUENCE</scope>
    <source>
        <tissue evidence="1">Whole organism</tissue>
    </source>
</reference>